<evidence type="ECO:0000313" key="6">
    <source>
        <dbReference type="RefSeq" id="XP_014675280.1"/>
    </source>
</evidence>
<organism evidence="5 6">
    <name type="scientific">Priapulus caudatus</name>
    <name type="common">Priapulid worm</name>
    <dbReference type="NCBI Taxonomy" id="37621"/>
    <lineage>
        <taxon>Eukaryota</taxon>
        <taxon>Metazoa</taxon>
        <taxon>Ecdysozoa</taxon>
        <taxon>Scalidophora</taxon>
        <taxon>Priapulida</taxon>
        <taxon>Priapulimorpha</taxon>
        <taxon>Priapulimorphida</taxon>
        <taxon>Priapulidae</taxon>
        <taxon>Priapulus</taxon>
    </lineage>
</organism>
<gene>
    <name evidence="6" type="primary">LOC106815346</name>
</gene>
<accession>A0ABM1ESV9</accession>
<feature type="region of interest" description="Disordered" evidence="2">
    <location>
        <begin position="184"/>
        <end position="210"/>
    </location>
</feature>
<evidence type="ECO:0000256" key="1">
    <source>
        <dbReference type="ARBA" id="ARBA00022737"/>
    </source>
</evidence>
<dbReference type="GeneID" id="106815346"/>
<dbReference type="RefSeq" id="XP_014675280.1">
    <property type="nucleotide sequence ID" value="XM_014819794.1"/>
</dbReference>
<keyword evidence="1" id="KW-0677">Repeat</keyword>
<protein>
    <submittedName>
        <fullName evidence="6">Maestro heat-like repeat-containing protein family member 1</fullName>
    </submittedName>
</protein>
<dbReference type="InterPro" id="IPR011989">
    <property type="entry name" value="ARM-like"/>
</dbReference>
<dbReference type="InterPro" id="IPR045206">
    <property type="entry name" value="Maestro_heat-like_prot"/>
</dbReference>
<dbReference type="Proteomes" id="UP000695022">
    <property type="component" value="Unplaced"/>
</dbReference>
<feature type="domain" description="Maestro-like HEAT-repeats" evidence="3">
    <location>
        <begin position="1"/>
        <end position="106"/>
    </location>
</feature>
<sequence>MLEALLDPHDHSSSGACVVLNSVLKTRGSELYLQVESLVNDLHCKLCEITCVQTRTGTLRCMRTLAYHHLIAVINCLMKYNLPYDQTVRDCWQVLAGDGATAQNVLDRLLESLARAVPFQEKPDPRERDKTKTLRIANNQPLAVLSALAEIFRADNCTATMMQNYARVFVTLLTSIGVMVDVKAPPHQKQEEKKDEKQSGGKTGPRGEDWAWDILAPSRDQVLNPSRISIEALRNFLVCTGGDMIIDGLQRIDGWKKLAVAADIPDVICNVARSLAVQKPELLTQVITAMNPSLASLYDTQRIVAVAFLGELIGHCGKADGALTEIMMNSLMTRLVDPSQSVRMLCIRGLGNVGTAGNEQVQKYSTTVLSAMMAGMDDREDKEGDITLAAMSGLSKILAAIDEHHVRGILINIALRIRPCFEKERDEVRAEAFRLFGNLSRFSDGPSRDPFLEQIHANLVSLLLHLHDSSEDVVKASKYSLRLLGPRISSSSLNDMFQKHLLDDAHLHYGEFINDLSKVLIASYPEKINFYVMGNVSFFKSSCHMIRSNAAMFTGFLLGNLPKEKQMSISKEHVCGVM</sequence>
<dbReference type="Pfam" id="PF23227">
    <property type="entry name" value="HEAT_MROH2B_C"/>
    <property type="match status" value="1"/>
</dbReference>
<evidence type="ECO:0000259" key="4">
    <source>
        <dbReference type="Pfam" id="PF23227"/>
    </source>
</evidence>
<evidence type="ECO:0000256" key="2">
    <source>
        <dbReference type="SAM" id="MobiDB-lite"/>
    </source>
</evidence>
<feature type="domain" description="Maestro/Maestro-like HEAT-repeats" evidence="4">
    <location>
        <begin position="328"/>
        <end position="576"/>
    </location>
</feature>
<dbReference type="Pfam" id="PF21047">
    <property type="entry name" value="HEAT_Maestro"/>
    <property type="match status" value="1"/>
</dbReference>
<reference evidence="6" key="1">
    <citation type="submission" date="2025-08" db="UniProtKB">
        <authorList>
            <consortium name="RefSeq"/>
        </authorList>
    </citation>
    <scope>IDENTIFICATION</scope>
</reference>
<dbReference type="PANTHER" id="PTHR23120">
    <property type="entry name" value="MAESTRO-RELATED HEAT DOMAIN-CONTAINING"/>
    <property type="match status" value="1"/>
</dbReference>
<dbReference type="InterPro" id="IPR016024">
    <property type="entry name" value="ARM-type_fold"/>
</dbReference>
<dbReference type="PANTHER" id="PTHR23120:SF0">
    <property type="entry name" value="MAESTRO HEAT-LIKE REPEAT FAMILY MEMBER 1"/>
    <property type="match status" value="1"/>
</dbReference>
<dbReference type="InterPro" id="IPR055406">
    <property type="entry name" value="HEAT_Maestro"/>
</dbReference>
<keyword evidence="5" id="KW-1185">Reference proteome</keyword>
<name>A0ABM1ESV9_PRICU</name>
<dbReference type="SUPFAM" id="SSF48371">
    <property type="entry name" value="ARM repeat"/>
    <property type="match status" value="1"/>
</dbReference>
<proteinExistence type="predicted"/>
<evidence type="ECO:0000313" key="5">
    <source>
        <dbReference type="Proteomes" id="UP000695022"/>
    </source>
</evidence>
<feature type="compositionally biased region" description="Basic and acidic residues" evidence="2">
    <location>
        <begin position="188"/>
        <end position="209"/>
    </location>
</feature>
<dbReference type="InterPro" id="IPR048465">
    <property type="entry name" value="Maestro-like_HEAT"/>
</dbReference>
<dbReference type="Gene3D" id="1.25.10.10">
    <property type="entry name" value="Leucine-rich Repeat Variant"/>
    <property type="match status" value="1"/>
</dbReference>
<evidence type="ECO:0000259" key="3">
    <source>
        <dbReference type="Pfam" id="PF21047"/>
    </source>
</evidence>